<evidence type="ECO:0000313" key="4">
    <source>
        <dbReference type="Proteomes" id="UP001433268"/>
    </source>
</evidence>
<keyword evidence="4" id="KW-1185">Reference proteome</keyword>
<evidence type="ECO:0000256" key="2">
    <source>
        <dbReference type="SAM" id="SignalP"/>
    </source>
</evidence>
<feature type="signal peptide" evidence="2">
    <location>
        <begin position="1"/>
        <end position="19"/>
    </location>
</feature>
<feature type="region of interest" description="Disordered" evidence="1">
    <location>
        <begin position="94"/>
        <end position="186"/>
    </location>
</feature>
<protein>
    <submittedName>
        <fullName evidence="3">Uncharacterized protein</fullName>
    </submittedName>
</protein>
<organism evidence="3 4">
    <name type="scientific">Apiospora hydei</name>
    <dbReference type="NCBI Taxonomy" id="1337664"/>
    <lineage>
        <taxon>Eukaryota</taxon>
        <taxon>Fungi</taxon>
        <taxon>Dikarya</taxon>
        <taxon>Ascomycota</taxon>
        <taxon>Pezizomycotina</taxon>
        <taxon>Sordariomycetes</taxon>
        <taxon>Xylariomycetidae</taxon>
        <taxon>Amphisphaeriales</taxon>
        <taxon>Apiosporaceae</taxon>
        <taxon>Apiospora</taxon>
    </lineage>
</organism>
<evidence type="ECO:0000313" key="3">
    <source>
        <dbReference type="EMBL" id="KAK8080027.1"/>
    </source>
</evidence>
<dbReference type="EMBL" id="JAQQWN010000006">
    <property type="protein sequence ID" value="KAK8080027.1"/>
    <property type="molecule type" value="Genomic_DNA"/>
</dbReference>
<accession>A0ABR1W965</accession>
<evidence type="ECO:0000256" key="1">
    <source>
        <dbReference type="SAM" id="MobiDB-lite"/>
    </source>
</evidence>
<reference evidence="3 4" key="1">
    <citation type="submission" date="2023-01" db="EMBL/GenBank/DDBJ databases">
        <title>Analysis of 21 Apiospora genomes using comparative genomics revels a genus with tremendous synthesis potential of carbohydrate active enzymes and secondary metabolites.</title>
        <authorList>
            <person name="Sorensen T."/>
        </authorList>
    </citation>
    <scope>NUCLEOTIDE SEQUENCE [LARGE SCALE GENOMIC DNA]</scope>
    <source>
        <strain evidence="3 4">CBS 114990</strain>
    </source>
</reference>
<feature type="compositionally biased region" description="Low complexity" evidence="1">
    <location>
        <begin position="94"/>
        <end position="184"/>
    </location>
</feature>
<keyword evidence="2" id="KW-0732">Signal</keyword>
<feature type="chain" id="PRO_5046616774" evidence="2">
    <location>
        <begin position="20"/>
        <end position="440"/>
    </location>
</feature>
<dbReference type="RefSeq" id="XP_066667502.1">
    <property type="nucleotide sequence ID" value="XM_066812160.1"/>
</dbReference>
<proteinExistence type="predicted"/>
<gene>
    <name evidence="3" type="ORF">PG997_007845</name>
</gene>
<sequence>MHGTVMSMGALALSGMASAARLGPRWTYPDCEADNCYRAFIDKDHIGMAPAFCWDFLTTPHKVASGVPQEFANCDNDVKLISSACSCITYTYSHSASSSSAPPPATTTSSVTTEVLTTSSTPATTTPTGISSSAAVPSSSSSAVPVTSSSRSSSHVHHITSTSTYSHGPSASASASATPSTGATDSEVLTTSTVTKVHSYTVTSCAKTVVDCPATTKPYVTVETSVYVTTCPVSSGKPKPTPETKTYPVSSYPVGSSTSTLYATSLYTVTKCPPHVHNCTVKITGKKAMANRRVNKQPASSTYVASSVVPTGTTVVTYPVAVSTSTLYATSQITLTKCPPSVHNCPASGTYVTSTVLPTGSVVVTYPVDVPTTKKVETTAPYGVTTAPTPQQSYGYGGTGAPIAPPKPTSSYPAVPIAAAGRVEMAGVAAVVGGVLAALL</sequence>
<name>A0ABR1W965_9PEZI</name>
<dbReference type="GeneID" id="92045220"/>
<comment type="caution">
    <text evidence="3">The sequence shown here is derived from an EMBL/GenBank/DDBJ whole genome shotgun (WGS) entry which is preliminary data.</text>
</comment>
<dbReference type="Proteomes" id="UP001433268">
    <property type="component" value="Unassembled WGS sequence"/>
</dbReference>